<sequence>MNARLVLALGLLVAMAAPALSQDGADEAYLDDRSTPEAVVNSLYNAINRSEYLRAYSYYGENSGVGGYEAFAKGYADTESVDILMGRSTSEGAAGSTYYSLPVAIDAVSRDGTHRQYAGCYTLRLANPQIQATPPFVPMHIEKGELKPASGELQAILPSQCQ</sequence>
<accession>A0A5B9DK07</accession>
<keyword evidence="2" id="KW-1185">Reference proteome</keyword>
<proteinExistence type="predicted"/>
<evidence type="ECO:0000313" key="1">
    <source>
        <dbReference type="EMBL" id="QEE19514.1"/>
    </source>
</evidence>
<name>A0A5B9DK07_9HYPH</name>
<dbReference type="KEGG" id="yti:FNA67_04700"/>
<dbReference type="EMBL" id="CP041690">
    <property type="protein sequence ID" value="QEE19514.1"/>
    <property type="molecule type" value="Genomic_DNA"/>
</dbReference>
<evidence type="ECO:0000313" key="2">
    <source>
        <dbReference type="Proteomes" id="UP000321062"/>
    </source>
</evidence>
<organism evidence="1 2">
    <name type="scientific">Paradevosia tibetensis</name>
    <dbReference type="NCBI Taxonomy" id="1447062"/>
    <lineage>
        <taxon>Bacteria</taxon>
        <taxon>Pseudomonadati</taxon>
        <taxon>Pseudomonadota</taxon>
        <taxon>Alphaproteobacteria</taxon>
        <taxon>Hyphomicrobiales</taxon>
        <taxon>Devosiaceae</taxon>
        <taxon>Paradevosia</taxon>
    </lineage>
</organism>
<dbReference type="Proteomes" id="UP000321062">
    <property type="component" value="Chromosome"/>
</dbReference>
<reference evidence="1 2" key="1">
    <citation type="journal article" date="2015" name="Int. J. Syst. Evol. Microbiol.">
        <title>Youhaiella tibetensis gen. nov., sp. nov., isolated from subsurface sediment.</title>
        <authorList>
            <person name="Wang Y.X."/>
            <person name="Huang F.Q."/>
            <person name="Nogi Y."/>
            <person name="Pang S.J."/>
            <person name="Wang P.K."/>
            <person name="Lv J."/>
        </authorList>
    </citation>
    <scope>NUCLEOTIDE SEQUENCE [LARGE SCALE GENOMIC DNA]</scope>
    <source>
        <strain evidence="2">fig4</strain>
    </source>
</reference>
<gene>
    <name evidence="1" type="ORF">FNA67_04700</name>
</gene>
<dbReference type="OrthoDB" id="7863791at2"/>
<dbReference type="RefSeq" id="WP_147655237.1">
    <property type="nucleotide sequence ID" value="NZ_BMFM01000001.1"/>
</dbReference>
<dbReference type="AlphaFoldDB" id="A0A5B9DK07"/>
<protein>
    <submittedName>
        <fullName evidence="1">Uncharacterized protein</fullName>
    </submittedName>
</protein>